<comment type="similarity">
    <text evidence="2">Belongs to the auxin efflux carrier (TC 2.A.69) family.</text>
</comment>
<evidence type="ECO:0000256" key="6">
    <source>
        <dbReference type="ARBA" id="ARBA00022989"/>
    </source>
</evidence>
<keyword evidence="5 8" id="KW-0812">Transmembrane</keyword>
<keyword evidence="10" id="KW-1185">Reference proteome</keyword>
<feature type="transmembrane region" description="Helical" evidence="8">
    <location>
        <begin position="202"/>
        <end position="224"/>
    </location>
</feature>
<dbReference type="RefSeq" id="WP_125578073.1">
    <property type="nucleotide sequence ID" value="NZ_JBHTOF010000011.1"/>
</dbReference>
<dbReference type="Gene3D" id="1.20.1530.20">
    <property type="match status" value="1"/>
</dbReference>
<keyword evidence="6 8" id="KW-1133">Transmembrane helix</keyword>
<feature type="transmembrane region" description="Helical" evidence="8">
    <location>
        <begin position="270"/>
        <end position="287"/>
    </location>
</feature>
<sequence length="321" mass="34836">MSAFLTSLSSVGEIVVVIALGFWLRSSGKLDEKFKSSISFLIMNIALPASIFVSVLGNLTRKTLIGLSSGLAYTLASFLLGYIVAIIMVKVLRVRPGRKGAFVNMFVNANTIFIGLPLNMALFGKVSMPYFLIYYVMNTVSTWAVGVFFISGDDPTGKKEKSKEKFNWKKLLPAPLLGFLVALVWLLLGLPFPTFFKDTFTMVGNIVTPMSLIYIGIVLADAGLKSIHFDKDTIGALAGRFIIAPIIMIVVLTVFKGMGQVVPSLEQNTLIIQSAAPGLAVLPILVGQAHGDVEYATNVVTTSTILFVIVMPILMQVIQFI</sequence>
<dbReference type="PANTHER" id="PTHR36838">
    <property type="entry name" value="AUXIN EFFLUX CARRIER FAMILY PROTEIN"/>
    <property type="match status" value="1"/>
</dbReference>
<feature type="transmembrane region" description="Helical" evidence="8">
    <location>
        <begin position="130"/>
        <end position="150"/>
    </location>
</feature>
<organism evidence="9 10">
    <name type="scientific">Lapidilactobacillus mulanensis</name>
    <dbReference type="NCBI Taxonomy" id="2485999"/>
    <lineage>
        <taxon>Bacteria</taxon>
        <taxon>Bacillati</taxon>
        <taxon>Bacillota</taxon>
        <taxon>Bacilli</taxon>
        <taxon>Lactobacillales</taxon>
        <taxon>Lactobacillaceae</taxon>
        <taxon>Lapidilactobacillus</taxon>
    </lineage>
</organism>
<evidence type="ECO:0000256" key="2">
    <source>
        <dbReference type="ARBA" id="ARBA00010145"/>
    </source>
</evidence>
<evidence type="ECO:0000313" key="10">
    <source>
        <dbReference type="Proteomes" id="UP001597244"/>
    </source>
</evidence>
<comment type="subcellular location">
    <subcellularLocation>
        <location evidence="1">Cell membrane</location>
        <topology evidence="1">Multi-pass membrane protein</topology>
    </subcellularLocation>
</comment>
<feature type="transmembrane region" description="Helical" evidence="8">
    <location>
        <begin position="299"/>
        <end position="318"/>
    </location>
</feature>
<dbReference type="InterPro" id="IPR038770">
    <property type="entry name" value="Na+/solute_symporter_sf"/>
</dbReference>
<feature type="transmembrane region" description="Helical" evidence="8">
    <location>
        <begin position="236"/>
        <end position="258"/>
    </location>
</feature>
<protein>
    <submittedName>
        <fullName evidence="9">AEC family transporter</fullName>
    </submittedName>
</protein>
<feature type="transmembrane region" description="Helical" evidence="8">
    <location>
        <begin position="38"/>
        <end position="59"/>
    </location>
</feature>
<dbReference type="Proteomes" id="UP001597244">
    <property type="component" value="Unassembled WGS sequence"/>
</dbReference>
<feature type="transmembrane region" description="Helical" evidence="8">
    <location>
        <begin position="101"/>
        <end position="124"/>
    </location>
</feature>
<gene>
    <name evidence="9" type="ORF">ACFQ4L_00540</name>
</gene>
<name>A0ABW4DKT5_9LACO</name>
<proteinExistence type="inferred from homology"/>
<feature type="transmembrane region" description="Helical" evidence="8">
    <location>
        <begin position="71"/>
        <end position="89"/>
    </location>
</feature>
<comment type="caution">
    <text evidence="9">The sequence shown here is derived from an EMBL/GenBank/DDBJ whole genome shotgun (WGS) entry which is preliminary data.</text>
</comment>
<dbReference type="PANTHER" id="PTHR36838:SF1">
    <property type="entry name" value="SLR1864 PROTEIN"/>
    <property type="match status" value="1"/>
</dbReference>
<evidence type="ECO:0000256" key="3">
    <source>
        <dbReference type="ARBA" id="ARBA00022448"/>
    </source>
</evidence>
<feature type="transmembrane region" description="Helical" evidence="8">
    <location>
        <begin position="6"/>
        <end position="26"/>
    </location>
</feature>
<accession>A0ABW4DKT5</accession>
<evidence type="ECO:0000256" key="1">
    <source>
        <dbReference type="ARBA" id="ARBA00004651"/>
    </source>
</evidence>
<dbReference type="Pfam" id="PF03547">
    <property type="entry name" value="Mem_trans"/>
    <property type="match status" value="1"/>
</dbReference>
<keyword evidence="7 8" id="KW-0472">Membrane</keyword>
<feature type="transmembrane region" description="Helical" evidence="8">
    <location>
        <begin position="171"/>
        <end position="190"/>
    </location>
</feature>
<dbReference type="InterPro" id="IPR004776">
    <property type="entry name" value="Mem_transp_PIN-like"/>
</dbReference>
<reference evidence="10" key="1">
    <citation type="journal article" date="2019" name="Int. J. Syst. Evol. Microbiol.">
        <title>The Global Catalogue of Microorganisms (GCM) 10K type strain sequencing project: providing services to taxonomists for standard genome sequencing and annotation.</title>
        <authorList>
            <consortium name="The Broad Institute Genomics Platform"/>
            <consortium name="The Broad Institute Genome Sequencing Center for Infectious Disease"/>
            <person name="Wu L."/>
            <person name="Ma J."/>
        </authorList>
    </citation>
    <scope>NUCLEOTIDE SEQUENCE [LARGE SCALE GENOMIC DNA]</scope>
    <source>
        <strain evidence="10">CCM 8951</strain>
    </source>
</reference>
<evidence type="ECO:0000313" key="9">
    <source>
        <dbReference type="EMBL" id="MFD1464579.1"/>
    </source>
</evidence>
<evidence type="ECO:0000256" key="4">
    <source>
        <dbReference type="ARBA" id="ARBA00022475"/>
    </source>
</evidence>
<evidence type="ECO:0000256" key="5">
    <source>
        <dbReference type="ARBA" id="ARBA00022692"/>
    </source>
</evidence>
<evidence type="ECO:0000256" key="7">
    <source>
        <dbReference type="ARBA" id="ARBA00023136"/>
    </source>
</evidence>
<keyword evidence="4" id="KW-1003">Cell membrane</keyword>
<evidence type="ECO:0000256" key="8">
    <source>
        <dbReference type="SAM" id="Phobius"/>
    </source>
</evidence>
<keyword evidence="3" id="KW-0813">Transport</keyword>
<dbReference type="EMBL" id="JBHTOF010000011">
    <property type="protein sequence ID" value="MFD1464579.1"/>
    <property type="molecule type" value="Genomic_DNA"/>
</dbReference>